<comment type="subcellular location">
    <subcellularLocation>
        <location evidence="1">Endoplasmic reticulum membrane</location>
        <topology evidence="1">Multi-pass membrane protein</topology>
    </subcellularLocation>
</comment>
<dbReference type="OrthoDB" id="432292at2759"/>
<feature type="transmembrane region" description="Helical" evidence="7">
    <location>
        <begin position="261"/>
        <end position="279"/>
    </location>
</feature>
<evidence type="ECO:0000256" key="2">
    <source>
        <dbReference type="ARBA" id="ARBA00022692"/>
    </source>
</evidence>
<accession>A0A427XIC4</accession>
<dbReference type="STRING" id="105984.A0A427XIC4"/>
<gene>
    <name evidence="10" type="ORF">EHS24_002314</name>
</gene>
<dbReference type="GO" id="GO:0008250">
    <property type="term" value="C:oligosaccharyltransferase complex"/>
    <property type="evidence" value="ECO:0007669"/>
    <property type="project" value="InterPro"/>
</dbReference>
<dbReference type="UniPathway" id="UPA00378"/>
<dbReference type="RefSeq" id="XP_028473733.1">
    <property type="nucleotide sequence ID" value="XM_028618055.1"/>
</dbReference>
<keyword evidence="4" id="KW-0256">Endoplasmic reticulum</keyword>
<evidence type="ECO:0000313" key="10">
    <source>
        <dbReference type="EMBL" id="RSH78586.1"/>
    </source>
</evidence>
<keyword evidence="3 8" id="KW-0732">Signal</keyword>
<protein>
    <recommendedName>
        <fullName evidence="9">Ribophorin II C-terminal domain-containing protein</fullName>
    </recommendedName>
</protein>
<feature type="transmembrane region" description="Helical" evidence="7">
    <location>
        <begin position="197"/>
        <end position="218"/>
    </location>
</feature>
<comment type="caution">
    <text evidence="10">The sequence shown here is derived from an EMBL/GenBank/DDBJ whole genome shotgun (WGS) entry which is preliminary data.</text>
</comment>
<dbReference type="InterPro" id="IPR056790">
    <property type="entry name" value="Ribophorin_II_C"/>
</dbReference>
<dbReference type="Proteomes" id="UP000279236">
    <property type="component" value="Unassembled WGS sequence"/>
</dbReference>
<reference evidence="10 11" key="1">
    <citation type="submission" date="2018-11" db="EMBL/GenBank/DDBJ databases">
        <title>Genome sequence of Apiotrichum porosum DSM 27194.</title>
        <authorList>
            <person name="Aliyu H."/>
            <person name="Gorte O."/>
            <person name="Ochsenreither K."/>
        </authorList>
    </citation>
    <scope>NUCLEOTIDE SEQUENCE [LARGE SCALE GENOMIC DNA]</scope>
    <source>
        <strain evidence="10 11">DSM 27194</strain>
    </source>
</reference>
<keyword evidence="5 7" id="KW-1133">Transmembrane helix</keyword>
<evidence type="ECO:0000256" key="7">
    <source>
        <dbReference type="SAM" id="Phobius"/>
    </source>
</evidence>
<feature type="transmembrane region" description="Helical" evidence="7">
    <location>
        <begin position="230"/>
        <end position="249"/>
    </location>
</feature>
<proteinExistence type="predicted"/>
<dbReference type="GeneID" id="39586857"/>
<keyword evidence="6 7" id="KW-0472">Membrane</keyword>
<name>A0A427XIC4_9TREE</name>
<feature type="signal peptide" evidence="8">
    <location>
        <begin position="1"/>
        <end position="25"/>
    </location>
</feature>
<evidence type="ECO:0000256" key="5">
    <source>
        <dbReference type="ARBA" id="ARBA00022989"/>
    </source>
</evidence>
<dbReference type="AlphaFoldDB" id="A0A427XIC4"/>
<keyword evidence="11" id="KW-1185">Reference proteome</keyword>
<evidence type="ECO:0000256" key="6">
    <source>
        <dbReference type="ARBA" id="ARBA00023136"/>
    </source>
</evidence>
<dbReference type="GO" id="GO:0006487">
    <property type="term" value="P:protein N-linked glycosylation"/>
    <property type="evidence" value="ECO:0007669"/>
    <property type="project" value="TreeGrafter"/>
</dbReference>
<evidence type="ECO:0000313" key="11">
    <source>
        <dbReference type="Proteomes" id="UP000279236"/>
    </source>
</evidence>
<dbReference type="EMBL" id="RSCE01000012">
    <property type="protein sequence ID" value="RSH78586.1"/>
    <property type="molecule type" value="Genomic_DNA"/>
</dbReference>
<dbReference type="PANTHER" id="PTHR12640">
    <property type="entry name" value="RIBOPHORIN II"/>
    <property type="match status" value="1"/>
</dbReference>
<keyword evidence="2 7" id="KW-0812">Transmembrane</keyword>
<evidence type="ECO:0000256" key="8">
    <source>
        <dbReference type="SAM" id="SignalP"/>
    </source>
</evidence>
<evidence type="ECO:0000256" key="4">
    <source>
        <dbReference type="ARBA" id="ARBA00022824"/>
    </source>
</evidence>
<evidence type="ECO:0000259" key="9">
    <source>
        <dbReference type="Pfam" id="PF25147"/>
    </source>
</evidence>
<sequence>MLARFRRSALGALSLALLVASPAAALDVKTVKAQLTTVSGVGDVTHTLQPGSTWPELALGSGDSLRIQLTVSESGSPVVPAYAAVQFVDADGRDSEYAVGVKATGKASFVLNTDKLPNSLRAAASPLKATLLLSSPGSKPVSWALGSVTLPAAPADVTPTRRRHDLPPRAGEPAFAPQPEITHTFRVEEKTVAFPKAAAGVAALVLPWGVLFSLIGKISSSLQFVTPPTMMYALFVCLVGLEALILRYWAGWRLYELLGPFIGLAVVTAYVGTVGLRAARVERLKAGGKP</sequence>
<evidence type="ECO:0000256" key="3">
    <source>
        <dbReference type="ARBA" id="ARBA00022729"/>
    </source>
</evidence>
<feature type="chain" id="PRO_5044208659" description="Ribophorin II C-terminal domain-containing protein" evidence="8">
    <location>
        <begin position="26"/>
        <end position="290"/>
    </location>
</feature>
<organism evidence="10 11">
    <name type="scientific">Apiotrichum porosum</name>
    <dbReference type="NCBI Taxonomy" id="105984"/>
    <lineage>
        <taxon>Eukaryota</taxon>
        <taxon>Fungi</taxon>
        <taxon>Dikarya</taxon>
        <taxon>Basidiomycota</taxon>
        <taxon>Agaricomycotina</taxon>
        <taxon>Tremellomycetes</taxon>
        <taxon>Trichosporonales</taxon>
        <taxon>Trichosporonaceae</taxon>
        <taxon>Apiotrichum</taxon>
    </lineage>
</organism>
<feature type="domain" description="Ribophorin II C-terminal" evidence="9">
    <location>
        <begin position="185"/>
        <end position="281"/>
    </location>
</feature>
<dbReference type="InterPro" id="IPR008814">
    <property type="entry name" value="Swp1"/>
</dbReference>
<dbReference type="Pfam" id="PF25147">
    <property type="entry name" value="Ribophorin_II_C"/>
    <property type="match status" value="1"/>
</dbReference>
<evidence type="ECO:0000256" key="1">
    <source>
        <dbReference type="ARBA" id="ARBA00004477"/>
    </source>
</evidence>
<dbReference type="PANTHER" id="PTHR12640:SF0">
    <property type="entry name" value="DOLICHYL-DIPHOSPHOOLIGOSACCHARIDE--PROTEIN GLYCOSYLTRANSFERASE SUBUNIT 2"/>
    <property type="match status" value="1"/>
</dbReference>